<feature type="compositionally biased region" description="Low complexity" evidence="1">
    <location>
        <begin position="57"/>
        <end position="73"/>
    </location>
</feature>
<feature type="region of interest" description="Disordered" evidence="1">
    <location>
        <begin position="91"/>
        <end position="139"/>
    </location>
</feature>
<keyword evidence="3" id="KW-1185">Reference proteome</keyword>
<dbReference type="Proteomes" id="UP000619244">
    <property type="component" value="Unassembled WGS sequence"/>
</dbReference>
<dbReference type="EMBL" id="BMVU01000012">
    <property type="protein sequence ID" value="GGX74001.1"/>
    <property type="molecule type" value="Genomic_DNA"/>
</dbReference>
<evidence type="ECO:0000313" key="3">
    <source>
        <dbReference type="Proteomes" id="UP000619244"/>
    </source>
</evidence>
<evidence type="ECO:0000256" key="1">
    <source>
        <dbReference type="SAM" id="MobiDB-lite"/>
    </source>
</evidence>
<protein>
    <submittedName>
        <fullName evidence="2">Uncharacterized protein</fullName>
    </submittedName>
</protein>
<feature type="compositionally biased region" description="Polar residues" evidence="1">
    <location>
        <begin position="38"/>
        <end position="54"/>
    </location>
</feature>
<evidence type="ECO:0000313" key="2">
    <source>
        <dbReference type="EMBL" id="GGX74001.1"/>
    </source>
</evidence>
<reference evidence="2" key="2">
    <citation type="submission" date="2020-09" db="EMBL/GenBank/DDBJ databases">
        <authorList>
            <person name="Sun Q."/>
            <person name="Ohkuma M."/>
        </authorList>
    </citation>
    <scope>NUCLEOTIDE SEQUENCE</scope>
    <source>
        <strain evidence="2">JCM 4790</strain>
    </source>
</reference>
<reference evidence="2" key="1">
    <citation type="journal article" date="2014" name="Int. J. Syst. Evol. Microbiol.">
        <title>Complete genome sequence of Corynebacterium casei LMG S-19264T (=DSM 44701T), isolated from a smear-ripened cheese.</title>
        <authorList>
            <consortium name="US DOE Joint Genome Institute (JGI-PGF)"/>
            <person name="Walter F."/>
            <person name="Albersmeier A."/>
            <person name="Kalinowski J."/>
            <person name="Ruckert C."/>
        </authorList>
    </citation>
    <scope>NUCLEOTIDE SEQUENCE</scope>
    <source>
        <strain evidence="2">JCM 4790</strain>
    </source>
</reference>
<accession>A0A918NK46</accession>
<name>A0A918NK46_9ACTN</name>
<dbReference type="AlphaFoldDB" id="A0A918NK46"/>
<feature type="compositionally biased region" description="Pro residues" evidence="1">
    <location>
        <begin position="112"/>
        <end position="121"/>
    </location>
</feature>
<proteinExistence type="predicted"/>
<organism evidence="2 3">
    <name type="scientific">Streptomyces minutiscleroticus</name>
    <dbReference type="NCBI Taxonomy" id="68238"/>
    <lineage>
        <taxon>Bacteria</taxon>
        <taxon>Bacillati</taxon>
        <taxon>Actinomycetota</taxon>
        <taxon>Actinomycetes</taxon>
        <taxon>Kitasatosporales</taxon>
        <taxon>Streptomycetaceae</taxon>
        <taxon>Streptomyces</taxon>
    </lineage>
</organism>
<sequence length="139" mass="13745">MKRYHFEVLPGGSGPGPVDGARPGRPDRDDDERPDTVKSGTGTGPSAQGGTSEQAVAAGTDADGDLAGTGSSSVTAPIALTGAVAVALGAGAGRRRTPPQCRGQRLTTGCPAPRPGAPPTAPDNGEPPDRRPGGSRRNG</sequence>
<gene>
    <name evidence="2" type="ORF">GCM10010358_30470</name>
</gene>
<feature type="region of interest" description="Disordered" evidence="1">
    <location>
        <begin position="1"/>
        <end position="73"/>
    </location>
</feature>
<comment type="caution">
    <text evidence="2">The sequence shown here is derived from an EMBL/GenBank/DDBJ whole genome shotgun (WGS) entry which is preliminary data.</text>
</comment>